<keyword evidence="3" id="KW-1185">Reference proteome</keyword>
<accession>A0AAV5VL78</accession>
<evidence type="ECO:0000313" key="3">
    <source>
        <dbReference type="Proteomes" id="UP001432322"/>
    </source>
</evidence>
<evidence type="ECO:0000313" key="2">
    <source>
        <dbReference type="EMBL" id="GMT19457.1"/>
    </source>
</evidence>
<organism evidence="2 3">
    <name type="scientific">Pristionchus fissidentatus</name>
    <dbReference type="NCBI Taxonomy" id="1538716"/>
    <lineage>
        <taxon>Eukaryota</taxon>
        <taxon>Metazoa</taxon>
        <taxon>Ecdysozoa</taxon>
        <taxon>Nematoda</taxon>
        <taxon>Chromadorea</taxon>
        <taxon>Rhabditida</taxon>
        <taxon>Rhabditina</taxon>
        <taxon>Diplogasteromorpha</taxon>
        <taxon>Diplogasteroidea</taxon>
        <taxon>Neodiplogasteridae</taxon>
        <taxon>Pristionchus</taxon>
    </lineage>
</organism>
<evidence type="ECO:0000256" key="1">
    <source>
        <dbReference type="SAM" id="MobiDB-lite"/>
    </source>
</evidence>
<proteinExistence type="predicted"/>
<dbReference type="EMBL" id="BTSY01000003">
    <property type="protein sequence ID" value="GMT19457.1"/>
    <property type="molecule type" value="Genomic_DNA"/>
</dbReference>
<name>A0AAV5VL78_9BILA</name>
<gene>
    <name evidence="2" type="ORF">PFISCL1PPCAC_10754</name>
</gene>
<comment type="caution">
    <text evidence="2">The sequence shown here is derived from an EMBL/GenBank/DDBJ whole genome shotgun (WGS) entry which is preliminary data.</text>
</comment>
<protein>
    <submittedName>
        <fullName evidence="2">Uncharacterized protein</fullName>
    </submittedName>
</protein>
<feature type="region of interest" description="Disordered" evidence="1">
    <location>
        <begin position="1"/>
        <end position="47"/>
    </location>
</feature>
<dbReference type="AlphaFoldDB" id="A0AAV5VL78"/>
<dbReference type="Proteomes" id="UP001432322">
    <property type="component" value="Unassembled WGS sequence"/>
</dbReference>
<sequence length="83" mass="9300">MEEMINLDSGHRRLSPPRTRLPADASTGTSQCETGNEDCGDSSADHMAGSRPLQAVFHRKKKYAYFDSLPKCKRALMETCHRC</sequence>
<reference evidence="2" key="1">
    <citation type="submission" date="2023-10" db="EMBL/GenBank/DDBJ databases">
        <title>Genome assembly of Pristionchus species.</title>
        <authorList>
            <person name="Yoshida K."/>
            <person name="Sommer R.J."/>
        </authorList>
    </citation>
    <scope>NUCLEOTIDE SEQUENCE</scope>
    <source>
        <strain evidence="2">RS5133</strain>
    </source>
</reference>